<feature type="region of interest" description="Disordered" evidence="1">
    <location>
        <begin position="206"/>
        <end position="228"/>
    </location>
</feature>
<keyword evidence="4" id="KW-1185">Reference proteome</keyword>
<dbReference type="InterPro" id="IPR047682">
    <property type="entry name" value="SepH-like"/>
</dbReference>
<evidence type="ECO:0000256" key="1">
    <source>
        <dbReference type="SAM" id="MobiDB-lite"/>
    </source>
</evidence>
<feature type="compositionally biased region" description="Low complexity" evidence="1">
    <location>
        <begin position="267"/>
        <end position="277"/>
    </location>
</feature>
<accession>A0A917RST8</accession>
<evidence type="ECO:0000313" key="4">
    <source>
        <dbReference type="Proteomes" id="UP000638263"/>
    </source>
</evidence>
<dbReference type="RefSeq" id="WP_267886558.1">
    <property type="nucleotide sequence ID" value="NZ_BMMH01000008.1"/>
</dbReference>
<gene>
    <name evidence="3" type="ORF">GCM10011588_40270</name>
</gene>
<feature type="compositionally biased region" description="Pro residues" evidence="1">
    <location>
        <begin position="310"/>
        <end position="337"/>
    </location>
</feature>
<feature type="compositionally biased region" description="Low complexity" evidence="1">
    <location>
        <begin position="240"/>
        <end position="259"/>
    </location>
</feature>
<comment type="caution">
    <text evidence="3">The sequence shown here is derived from an EMBL/GenBank/DDBJ whole genome shotgun (WGS) entry which is preliminary data.</text>
</comment>
<name>A0A917RST8_9NOCA</name>
<dbReference type="Pfam" id="PF11268">
    <property type="entry name" value="DUF3071"/>
    <property type="match status" value="1"/>
</dbReference>
<dbReference type="NCBIfam" id="NF040712">
    <property type="entry name" value="SepH"/>
    <property type="match status" value="1"/>
</dbReference>
<reference evidence="3" key="1">
    <citation type="journal article" date="2014" name="Int. J. Syst. Evol. Microbiol.">
        <title>Complete genome sequence of Corynebacterium casei LMG S-19264T (=DSM 44701T), isolated from a smear-ripened cheese.</title>
        <authorList>
            <consortium name="US DOE Joint Genome Institute (JGI-PGF)"/>
            <person name="Walter F."/>
            <person name="Albersmeier A."/>
            <person name="Kalinowski J."/>
            <person name="Ruckert C."/>
        </authorList>
    </citation>
    <scope>NUCLEOTIDE SEQUENCE</scope>
    <source>
        <strain evidence="3">CGMCC 4.3508</strain>
    </source>
</reference>
<dbReference type="EMBL" id="BMMH01000008">
    <property type="protein sequence ID" value="GGL21325.1"/>
    <property type="molecule type" value="Genomic_DNA"/>
</dbReference>
<dbReference type="InterPro" id="IPR021421">
    <property type="entry name" value="DUF3071"/>
</dbReference>
<evidence type="ECO:0000313" key="3">
    <source>
        <dbReference type="EMBL" id="GGL21325.1"/>
    </source>
</evidence>
<dbReference type="AlphaFoldDB" id="A0A917RST8"/>
<organism evidence="3 4">
    <name type="scientific">Nocardia jinanensis</name>
    <dbReference type="NCBI Taxonomy" id="382504"/>
    <lineage>
        <taxon>Bacteria</taxon>
        <taxon>Bacillati</taxon>
        <taxon>Actinomycetota</taxon>
        <taxon>Actinomycetes</taxon>
        <taxon>Mycobacteriales</taxon>
        <taxon>Nocardiaceae</taxon>
        <taxon>Nocardia</taxon>
    </lineage>
</organism>
<sequence length="505" mass="52373">MRELRVIGVTPDSAHIVCVDTESGQKFRLPADDKLRAAARGDLARFGQIEIEMEATMRPRDIQARIRAGASVEQVMQESGMPMSRVERFAYPVLLERARAAELAQKAHPIRPDGPAVEILIDVVTAAFTARGHTLDNAEWDAWKDEKGFWVAQLQWQNGRSEIAAHWRYQPDAHGGSVSPLDDPATDLIDPDFGRALRGLASILPVEPEPAAAPEPVAEPRREPARPAAVDGYYEQRAVAAGGTTPLPTTATPLSPGSTRPGGTGVPAGAPAASAPADTYRPPTESYRPPAETHPVPTEPARPTPAATYMPPPAPAPAAELPPTPAVPAPEPVPIEPVPAETASEPVPAEPVATAPEPAPIATVPIAPVPVAPVPVAPVPVAPAPVAPAPAETVPATSVRADAALASDGAEVTAESAMPASAEAAGPPAPVQTEAPTEPTEPSAPAEEPASQPVADSPEPEPATAKPVVKKTPTKAAKSAARTKRGKAPMPSWEDVLLGVRSSGH</sequence>
<feature type="region of interest" description="Disordered" evidence="1">
    <location>
        <begin position="240"/>
        <end position="355"/>
    </location>
</feature>
<evidence type="ECO:0000259" key="2">
    <source>
        <dbReference type="Pfam" id="PF11268"/>
    </source>
</evidence>
<feature type="compositionally biased region" description="Low complexity" evidence="1">
    <location>
        <begin position="338"/>
        <end position="355"/>
    </location>
</feature>
<protein>
    <recommendedName>
        <fullName evidence="2">DUF3071 domain-containing protein</fullName>
    </recommendedName>
</protein>
<feature type="compositionally biased region" description="Low complexity" evidence="1">
    <location>
        <begin position="414"/>
        <end position="455"/>
    </location>
</feature>
<dbReference type="Proteomes" id="UP000638263">
    <property type="component" value="Unassembled WGS sequence"/>
</dbReference>
<proteinExistence type="predicted"/>
<reference evidence="3" key="2">
    <citation type="submission" date="2020-09" db="EMBL/GenBank/DDBJ databases">
        <authorList>
            <person name="Sun Q."/>
            <person name="Zhou Y."/>
        </authorList>
    </citation>
    <scope>NUCLEOTIDE SEQUENCE</scope>
    <source>
        <strain evidence="3">CGMCC 4.3508</strain>
    </source>
</reference>
<feature type="domain" description="DUF3071" evidence="2">
    <location>
        <begin position="1"/>
        <end position="169"/>
    </location>
</feature>
<feature type="region of interest" description="Disordered" evidence="1">
    <location>
        <begin position="406"/>
        <end position="505"/>
    </location>
</feature>